<dbReference type="InterPro" id="IPR036396">
    <property type="entry name" value="Cyt_P450_sf"/>
</dbReference>
<dbReference type="Gene3D" id="1.10.630.10">
    <property type="entry name" value="Cytochrome P450"/>
    <property type="match status" value="1"/>
</dbReference>
<dbReference type="PRINTS" id="PR00463">
    <property type="entry name" value="EP450I"/>
</dbReference>
<dbReference type="PANTHER" id="PTHR24291">
    <property type="entry name" value="CYTOCHROME P450 FAMILY 4"/>
    <property type="match status" value="1"/>
</dbReference>
<evidence type="ECO:0000256" key="7">
    <source>
        <dbReference type="ARBA" id="ARBA00022723"/>
    </source>
</evidence>
<dbReference type="InterPro" id="IPR001128">
    <property type="entry name" value="Cyt_P450"/>
</dbReference>
<evidence type="ECO:0000256" key="10">
    <source>
        <dbReference type="ARBA" id="ARBA00023002"/>
    </source>
</evidence>
<evidence type="ECO:0000256" key="1">
    <source>
        <dbReference type="ARBA" id="ARBA00001971"/>
    </source>
</evidence>
<evidence type="ECO:0000256" key="3">
    <source>
        <dbReference type="ARBA" id="ARBA00004174"/>
    </source>
</evidence>
<keyword evidence="9" id="KW-0492">Microsome</keyword>
<keyword evidence="12 15" id="KW-0503">Monooxygenase</keyword>
<gene>
    <name evidence="16" type="primary">CYP4C1</name>
    <name evidence="16" type="ORF">EVAR_87700_1</name>
</gene>
<accession>A0A4C2A8Y8</accession>
<keyword evidence="13" id="KW-0472">Membrane</keyword>
<keyword evidence="17" id="KW-1185">Reference proteome</keyword>
<evidence type="ECO:0000256" key="12">
    <source>
        <dbReference type="ARBA" id="ARBA00023033"/>
    </source>
</evidence>
<dbReference type="GO" id="GO:0005789">
    <property type="term" value="C:endoplasmic reticulum membrane"/>
    <property type="evidence" value="ECO:0007669"/>
    <property type="project" value="UniProtKB-SubCell"/>
</dbReference>
<dbReference type="CDD" id="cd20628">
    <property type="entry name" value="CYP4"/>
    <property type="match status" value="1"/>
</dbReference>
<evidence type="ECO:0000256" key="9">
    <source>
        <dbReference type="ARBA" id="ARBA00022848"/>
    </source>
</evidence>
<keyword evidence="10 15" id="KW-0560">Oxidoreductase</keyword>
<dbReference type="GO" id="GO:0020037">
    <property type="term" value="F:heme binding"/>
    <property type="evidence" value="ECO:0007669"/>
    <property type="project" value="InterPro"/>
</dbReference>
<keyword evidence="6 14" id="KW-0349">Heme</keyword>
<comment type="caution">
    <text evidence="16">The sequence shown here is derived from an EMBL/GenBank/DDBJ whole genome shotgun (WGS) entry which is preliminary data.</text>
</comment>
<dbReference type="PANTHER" id="PTHR24291:SF189">
    <property type="entry name" value="CYTOCHROME P450 4C3-RELATED"/>
    <property type="match status" value="1"/>
</dbReference>
<comment type="similarity">
    <text evidence="5 15">Belongs to the cytochrome P450 family.</text>
</comment>
<dbReference type="GO" id="GO:0016705">
    <property type="term" value="F:oxidoreductase activity, acting on paired donors, with incorporation or reduction of molecular oxygen"/>
    <property type="evidence" value="ECO:0007669"/>
    <property type="project" value="InterPro"/>
</dbReference>
<dbReference type="EMBL" id="BGZK01002807">
    <property type="protein sequence ID" value="GBP96580.1"/>
    <property type="molecule type" value="Genomic_DNA"/>
</dbReference>
<dbReference type="GO" id="GO:0004497">
    <property type="term" value="F:monooxygenase activity"/>
    <property type="evidence" value="ECO:0007669"/>
    <property type="project" value="UniProtKB-KW"/>
</dbReference>
<evidence type="ECO:0000256" key="6">
    <source>
        <dbReference type="ARBA" id="ARBA00022617"/>
    </source>
</evidence>
<reference evidence="16 17" key="1">
    <citation type="journal article" date="2019" name="Commun. Biol.">
        <title>The bagworm genome reveals a unique fibroin gene that provides high tensile strength.</title>
        <authorList>
            <person name="Kono N."/>
            <person name="Nakamura H."/>
            <person name="Ohtoshi R."/>
            <person name="Tomita M."/>
            <person name="Numata K."/>
            <person name="Arakawa K."/>
        </authorList>
    </citation>
    <scope>NUCLEOTIDE SEQUENCE [LARGE SCALE GENOMIC DNA]</scope>
</reference>
<protein>
    <submittedName>
        <fullName evidence="16">Cytochrome P450 4C1</fullName>
    </submittedName>
</protein>
<dbReference type="AlphaFoldDB" id="A0A4C2A8Y8"/>
<dbReference type="Pfam" id="PF00067">
    <property type="entry name" value="p450"/>
    <property type="match status" value="1"/>
</dbReference>
<dbReference type="InterPro" id="IPR017972">
    <property type="entry name" value="Cyt_P450_CS"/>
</dbReference>
<evidence type="ECO:0000256" key="2">
    <source>
        <dbReference type="ARBA" id="ARBA00003690"/>
    </source>
</evidence>
<keyword evidence="7 14" id="KW-0479">Metal-binding</keyword>
<organism evidence="16 17">
    <name type="scientific">Eumeta variegata</name>
    <name type="common">Bagworm moth</name>
    <name type="synonym">Eumeta japonica</name>
    <dbReference type="NCBI Taxonomy" id="151549"/>
    <lineage>
        <taxon>Eukaryota</taxon>
        <taxon>Metazoa</taxon>
        <taxon>Ecdysozoa</taxon>
        <taxon>Arthropoda</taxon>
        <taxon>Hexapoda</taxon>
        <taxon>Insecta</taxon>
        <taxon>Pterygota</taxon>
        <taxon>Neoptera</taxon>
        <taxon>Endopterygota</taxon>
        <taxon>Lepidoptera</taxon>
        <taxon>Glossata</taxon>
        <taxon>Ditrysia</taxon>
        <taxon>Tineoidea</taxon>
        <taxon>Psychidae</taxon>
        <taxon>Oiketicinae</taxon>
        <taxon>Eumeta</taxon>
    </lineage>
</organism>
<evidence type="ECO:0000256" key="4">
    <source>
        <dbReference type="ARBA" id="ARBA00004406"/>
    </source>
</evidence>
<proteinExistence type="inferred from homology"/>
<evidence type="ECO:0000256" key="15">
    <source>
        <dbReference type="RuleBase" id="RU000461"/>
    </source>
</evidence>
<comment type="subcellular location">
    <subcellularLocation>
        <location evidence="4">Endoplasmic reticulum membrane</location>
        <topology evidence="4">Peripheral membrane protein</topology>
    </subcellularLocation>
    <subcellularLocation>
        <location evidence="3">Microsome membrane</location>
        <topology evidence="3">Peripheral membrane protein</topology>
    </subcellularLocation>
</comment>
<sequence length="494" mass="55836">MVEQILYLCRLAVVYSKSKQVSTQSESSSHRRLVNPRGVTCALPVSWEGIGYLMEANGEGNRKWTTRTLTHWIKMQSINLLLHGLILERQMSNAAERGGRLCLFVARSALSLALQALNGTPQSEIIISGTKYNEKSMLYSFLKPWLRDGLLLSKETSMGTKLAEDSSGLGRIYKNAIHEIGKLIIYRVARSWLVFDFIFDMTKAGRKQKEVLNIIHNFPKQIIKDRREYVNGTGFELASDEMTLHECDVIGKSKKRMALLDLLISAQNERLISEEGIQEEVDTFMFEGHDTTAMGLTYLLMELANHKDIQDKVFHEISEIFGDSNQQITIQDLNRLKYMECCIKESLRLYPPVPVISRFIKDEITLNGNVIPAGNTLCHIHIFDLHRRADLFEDPLAFKPERFLPENSIGRHAYAYIPFSAGPRNCIGQRFAMLELKCSLVALLRAYELVAVTQRDQLQFTADLVACTITVLSTLVNITTVTDDAAATSSGFSE</sequence>
<evidence type="ECO:0000313" key="16">
    <source>
        <dbReference type="EMBL" id="GBP96580.1"/>
    </source>
</evidence>
<dbReference type="PRINTS" id="PR00385">
    <property type="entry name" value="P450"/>
</dbReference>
<dbReference type="Proteomes" id="UP000299102">
    <property type="component" value="Unassembled WGS sequence"/>
</dbReference>
<keyword evidence="8" id="KW-0256">Endoplasmic reticulum</keyword>
<comment type="function">
    <text evidence="2">May be involved in the metabolism of insect hormones and in the breakdown of synthetic insecticides.</text>
</comment>
<dbReference type="GO" id="GO:0005506">
    <property type="term" value="F:iron ion binding"/>
    <property type="evidence" value="ECO:0007669"/>
    <property type="project" value="InterPro"/>
</dbReference>
<dbReference type="OrthoDB" id="1470350at2759"/>
<dbReference type="InterPro" id="IPR050196">
    <property type="entry name" value="Cytochrome_P450_Monoox"/>
</dbReference>
<dbReference type="SUPFAM" id="SSF48264">
    <property type="entry name" value="Cytochrome P450"/>
    <property type="match status" value="1"/>
</dbReference>
<keyword evidence="11 14" id="KW-0408">Iron</keyword>
<evidence type="ECO:0000256" key="13">
    <source>
        <dbReference type="ARBA" id="ARBA00023136"/>
    </source>
</evidence>
<feature type="binding site" description="axial binding residue" evidence="14">
    <location>
        <position position="426"/>
    </location>
    <ligand>
        <name>heme</name>
        <dbReference type="ChEBI" id="CHEBI:30413"/>
    </ligand>
    <ligandPart>
        <name>Fe</name>
        <dbReference type="ChEBI" id="CHEBI:18248"/>
    </ligandPart>
</feature>
<dbReference type="STRING" id="151549.A0A4C2A8Y8"/>
<dbReference type="InterPro" id="IPR002401">
    <property type="entry name" value="Cyt_P450_E_grp-I"/>
</dbReference>
<evidence type="ECO:0000256" key="14">
    <source>
        <dbReference type="PIRSR" id="PIRSR602401-1"/>
    </source>
</evidence>
<name>A0A4C2A8Y8_EUMVA</name>
<evidence type="ECO:0000256" key="5">
    <source>
        <dbReference type="ARBA" id="ARBA00010617"/>
    </source>
</evidence>
<comment type="cofactor">
    <cofactor evidence="1 14">
        <name>heme</name>
        <dbReference type="ChEBI" id="CHEBI:30413"/>
    </cofactor>
</comment>
<evidence type="ECO:0000313" key="17">
    <source>
        <dbReference type="Proteomes" id="UP000299102"/>
    </source>
</evidence>
<dbReference type="PROSITE" id="PS00086">
    <property type="entry name" value="CYTOCHROME_P450"/>
    <property type="match status" value="1"/>
</dbReference>
<evidence type="ECO:0000256" key="11">
    <source>
        <dbReference type="ARBA" id="ARBA00023004"/>
    </source>
</evidence>
<evidence type="ECO:0000256" key="8">
    <source>
        <dbReference type="ARBA" id="ARBA00022824"/>
    </source>
</evidence>